<dbReference type="Proteomes" id="UP000317893">
    <property type="component" value="Unassembled WGS sequence"/>
</dbReference>
<reference evidence="2 3" key="1">
    <citation type="submission" date="2019-06" db="EMBL/GenBank/DDBJ databases">
        <title>Sequencing the genomes of 1000 actinobacteria strains.</title>
        <authorList>
            <person name="Klenk H.-P."/>
        </authorList>
    </citation>
    <scope>NUCLEOTIDE SEQUENCE [LARGE SCALE GENOMIC DNA]</scope>
    <source>
        <strain evidence="2 3">DSM 18607</strain>
    </source>
</reference>
<dbReference type="AlphaFoldDB" id="A0A542E6U4"/>
<dbReference type="EMBL" id="VFMN01000001">
    <property type="protein sequence ID" value="TQJ10976.1"/>
    <property type="molecule type" value="Genomic_DNA"/>
</dbReference>
<comment type="caution">
    <text evidence="2">The sequence shown here is derived from an EMBL/GenBank/DDBJ whole genome shotgun (WGS) entry which is preliminary data.</text>
</comment>
<feature type="region of interest" description="Disordered" evidence="1">
    <location>
        <begin position="1"/>
        <end position="60"/>
    </location>
</feature>
<protein>
    <submittedName>
        <fullName evidence="2">Uncharacterized protein</fullName>
    </submittedName>
</protein>
<accession>A0A542E6U4</accession>
<evidence type="ECO:0000313" key="2">
    <source>
        <dbReference type="EMBL" id="TQJ10976.1"/>
    </source>
</evidence>
<keyword evidence="3" id="KW-1185">Reference proteome</keyword>
<proteinExistence type="predicted"/>
<feature type="compositionally biased region" description="Basic and acidic residues" evidence="1">
    <location>
        <begin position="1"/>
        <end position="12"/>
    </location>
</feature>
<name>A0A542E6U4_9MICO</name>
<dbReference type="RefSeq" id="WP_141850123.1">
    <property type="nucleotide sequence ID" value="NZ_BAAAPR010000019.1"/>
</dbReference>
<evidence type="ECO:0000256" key="1">
    <source>
        <dbReference type="SAM" id="MobiDB-lite"/>
    </source>
</evidence>
<evidence type="ECO:0000313" key="3">
    <source>
        <dbReference type="Proteomes" id="UP000317893"/>
    </source>
</evidence>
<organism evidence="2 3">
    <name type="scientific">Lapillicoccus jejuensis</name>
    <dbReference type="NCBI Taxonomy" id="402171"/>
    <lineage>
        <taxon>Bacteria</taxon>
        <taxon>Bacillati</taxon>
        <taxon>Actinomycetota</taxon>
        <taxon>Actinomycetes</taxon>
        <taxon>Micrococcales</taxon>
        <taxon>Intrasporangiaceae</taxon>
        <taxon>Lapillicoccus</taxon>
    </lineage>
</organism>
<sequence>MSDADDQAHPEPLDEGEDGLFPAPFRPAPRTGDEPVDEALGELEQAARDGDLDAQARAGERVHARLQERLQDLGRG</sequence>
<gene>
    <name evidence="2" type="ORF">FB458_4120</name>
</gene>